<comment type="caution">
    <text evidence="8">Lacks conserved residue(s) required for the propagation of feature annotation.</text>
</comment>
<dbReference type="PATRIC" id="fig|1217648.3.peg.348"/>
<dbReference type="eggNOG" id="COG0263">
    <property type="taxonomic scope" value="Bacteria"/>
</dbReference>
<dbReference type="PROSITE" id="PS50890">
    <property type="entry name" value="PUA"/>
    <property type="match status" value="1"/>
</dbReference>
<dbReference type="InterPro" id="IPR005715">
    <property type="entry name" value="Glu_5kinase/COase_Synthase"/>
</dbReference>
<dbReference type="Proteomes" id="UP000017670">
    <property type="component" value="Unassembled WGS sequence"/>
</dbReference>
<accession>N9FLY1</accession>
<proteinExistence type="inferred from homology"/>
<evidence type="ECO:0000256" key="7">
    <source>
        <dbReference type="ARBA" id="ARBA00022840"/>
    </source>
</evidence>
<feature type="binding site" evidence="8">
    <location>
        <position position="147"/>
    </location>
    <ligand>
        <name>substrate</name>
    </ligand>
</feature>
<evidence type="ECO:0000259" key="9">
    <source>
        <dbReference type="SMART" id="SM00359"/>
    </source>
</evidence>
<dbReference type="InterPro" id="IPR011529">
    <property type="entry name" value="Glu_5kinase"/>
</dbReference>
<protein>
    <recommendedName>
        <fullName evidence="8">Glutamate 5-kinase</fullName>
        <ecNumber evidence="8">2.7.2.11</ecNumber>
    </recommendedName>
    <alternativeName>
        <fullName evidence="8">Gamma-glutamyl kinase</fullName>
        <shortName evidence="8">GK</shortName>
    </alternativeName>
</protein>
<dbReference type="Pfam" id="PF01472">
    <property type="entry name" value="PUA"/>
    <property type="match status" value="1"/>
</dbReference>
<dbReference type="SUPFAM" id="SSF53633">
    <property type="entry name" value="Carbamate kinase-like"/>
    <property type="match status" value="1"/>
</dbReference>
<keyword evidence="11" id="KW-1185">Reference proteome</keyword>
<keyword evidence="6 8" id="KW-0418">Kinase</keyword>
<dbReference type="GO" id="GO:0005829">
    <property type="term" value="C:cytosol"/>
    <property type="evidence" value="ECO:0007669"/>
    <property type="project" value="TreeGrafter"/>
</dbReference>
<keyword evidence="7 8" id="KW-0067">ATP-binding</keyword>
<keyword evidence="4 8" id="KW-0808">Transferase</keyword>
<evidence type="ECO:0000256" key="8">
    <source>
        <dbReference type="HAMAP-Rule" id="MF_00456"/>
    </source>
</evidence>
<feature type="binding site" evidence="8">
    <location>
        <position position="20"/>
    </location>
    <ligand>
        <name>ATP</name>
        <dbReference type="ChEBI" id="CHEBI:30616"/>
    </ligand>
</feature>
<dbReference type="GeneID" id="29855620"/>
<dbReference type="GO" id="GO:0004349">
    <property type="term" value="F:glutamate 5-kinase activity"/>
    <property type="evidence" value="ECO:0007669"/>
    <property type="project" value="UniProtKB-UniRule"/>
</dbReference>
<dbReference type="SMART" id="SM00359">
    <property type="entry name" value="PUA"/>
    <property type="match status" value="1"/>
</dbReference>
<dbReference type="HOGENOM" id="CLU_025400_2_0_6"/>
<dbReference type="CDD" id="cd21157">
    <property type="entry name" value="PUA_G5K"/>
    <property type="match status" value="1"/>
</dbReference>
<keyword evidence="5 8" id="KW-0547">Nucleotide-binding</keyword>
<dbReference type="InterPro" id="IPR015947">
    <property type="entry name" value="PUA-like_sf"/>
</dbReference>
<evidence type="ECO:0000313" key="11">
    <source>
        <dbReference type="Proteomes" id="UP000017670"/>
    </source>
</evidence>
<dbReference type="InterPro" id="IPR041739">
    <property type="entry name" value="G5K_ProB"/>
</dbReference>
<keyword evidence="3 8" id="KW-0641">Proline biosynthesis</keyword>
<dbReference type="AlphaFoldDB" id="N9FLY1"/>
<evidence type="ECO:0000256" key="5">
    <source>
        <dbReference type="ARBA" id="ARBA00022741"/>
    </source>
</evidence>
<dbReference type="InterPro" id="IPR002478">
    <property type="entry name" value="PUA"/>
</dbReference>
<dbReference type="EMBL" id="APQL01000002">
    <property type="protein sequence ID" value="ENW08335.1"/>
    <property type="molecule type" value="Genomic_DNA"/>
</dbReference>
<dbReference type="Pfam" id="PF00696">
    <property type="entry name" value="AA_kinase"/>
    <property type="match status" value="1"/>
</dbReference>
<comment type="catalytic activity">
    <reaction evidence="8">
        <text>L-glutamate + ATP = L-glutamyl 5-phosphate + ADP</text>
        <dbReference type="Rhea" id="RHEA:14877"/>
        <dbReference type="ChEBI" id="CHEBI:29985"/>
        <dbReference type="ChEBI" id="CHEBI:30616"/>
        <dbReference type="ChEBI" id="CHEBI:58274"/>
        <dbReference type="ChEBI" id="CHEBI:456216"/>
        <dbReference type="EC" id="2.7.2.11"/>
    </reaction>
</comment>
<dbReference type="PANTHER" id="PTHR43654:SF1">
    <property type="entry name" value="ISOPENTENYL PHOSPHATE KINASE"/>
    <property type="match status" value="1"/>
</dbReference>
<dbReference type="InterPro" id="IPR001057">
    <property type="entry name" value="Glu/AcGlu_kinase"/>
</dbReference>
<sequence>MIEVVDGQRQLNACKRIVVKIGSSLLTANGQGLDLQAISHWAKQIADLHNAGHEIILVSSGAVAEGMVRMKLASRPTDLPSLQACAAIGQMGLIHTWSSVLDQHGIQTAQVLLTHDDLADRRRYLNSCDALQNLIDWRVIPVINENDTVSTDEIRFGDNDTLAAMVAGQVHAELLIILTDQQGMFDSDPRSNPNAKLFSSVRALDDTLFEMAGGGGVLGRGGMVTKVRAARLAAKSGCPTLIASGESDHVLARLMAGEMLGTLFTTDNDRVTAHQQWLAAHLQTAGRLVIDDGAVEAIKLQHRSLLPVGVKAIQGHFARGDVVECIDQRGSRIAVGRVNFSSSSAEMVKGLSSEKVYQVLGEARSLEMIHRDHMAIY</sequence>
<dbReference type="GO" id="GO:0055129">
    <property type="term" value="P:L-proline biosynthetic process"/>
    <property type="evidence" value="ECO:0007669"/>
    <property type="project" value="UniProtKB-UniRule"/>
</dbReference>
<evidence type="ECO:0000313" key="10">
    <source>
        <dbReference type="EMBL" id="ENW08335.1"/>
    </source>
</evidence>
<evidence type="ECO:0000256" key="6">
    <source>
        <dbReference type="ARBA" id="ARBA00022777"/>
    </source>
</evidence>
<dbReference type="HAMAP" id="MF_00456">
    <property type="entry name" value="ProB"/>
    <property type="match status" value="1"/>
</dbReference>
<evidence type="ECO:0000256" key="4">
    <source>
        <dbReference type="ARBA" id="ARBA00022679"/>
    </source>
</evidence>
<comment type="function">
    <text evidence="8">Catalyzes the transfer of a phosphate group to glutamate to form L-glutamate 5-phosphate.</text>
</comment>
<dbReference type="UniPathway" id="UPA00098">
    <property type="reaction ID" value="UER00359"/>
</dbReference>
<feature type="binding site" evidence="8">
    <location>
        <begin position="179"/>
        <end position="180"/>
    </location>
    <ligand>
        <name>ATP</name>
        <dbReference type="ChEBI" id="CHEBI:30616"/>
    </ligand>
</feature>
<dbReference type="FunFam" id="3.40.1160.10:FF:000018">
    <property type="entry name" value="Glutamate 5-kinase"/>
    <property type="match status" value="1"/>
</dbReference>
<comment type="similarity">
    <text evidence="8">Belongs to the glutamate 5-kinase family.</text>
</comment>
<dbReference type="PRINTS" id="PR00474">
    <property type="entry name" value="GLU5KINASE"/>
</dbReference>
<organism evidence="10 11">
    <name type="scientific">Acinetobacter beijerinckii CIP 110307</name>
    <dbReference type="NCBI Taxonomy" id="1217648"/>
    <lineage>
        <taxon>Bacteria</taxon>
        <taxon>Pseudomonadati</taxon>
        <taxon>Pseudomonadota</taxon>
        <taxon>Gammaproteobacteria</taxon>
        <taxon>Moraxellales</taxon>
        <taxon>Moraxellaceae</taxon>
        <taxon>Acinetobacter</taxon>
    </lineage>
</organism>
<dbReference type="InterPro" id="IPR019797">
    <property type="entry name" value="Glutamate_5-kinase_CS"/>
</dbReference>
<comment type="pathway">
    <text evidence="8">Amino-acid biosynthesis; L-proline biosynthesis; L-glutamate 5-semialdehyde from L-glutamate: step 1/2.</text>
</comment>
<comment type="caution">
    <text evidence="10">The sequence shown here is derived from an EMBL/GenBank/DDBJ whole genome shotgun (WGS) entry which is preliminary data.</text>
</comment>
<dbReference type="Gene3D" id="2.30.130.10">
    <property type="entry name" value="PUA domain"/>
    <property type="match status" value="1"/>
</dbReference>
<comment type="subcellular location">
    <subcellularLocation>
        <location evidence="8">Cytoplasm</location>
    </subcellularLocation>
</comment>
<dbReference type="GO" id="GO:0005524">
    <property type="term" value="F:ATP binding"/>
    <property type="evidence" value="ECO:0007669"/>
    <property type="project" value="UniProtKB-KW"/>
</dbReference>
<evidence type="ECO:0000256" key="1">
    <source>
        <dbReference type="ARBA" id="ARBA00022490"/>
    </source>
</evidence>
<feature type="domain" description="PUA" evidence="9">
    <location>
        <begin position="286"/>
        <end position="364"/>
    </location>
</feature>
<evidence type="ECO:0000256" key="2">
    <source>
        <dbReference type="ARBA" id="ARBA00022605"/>
    </source>
</evidence>
<dbReference type="PROSITE" id="PS00902">
    <property type="entry name" value="GLUTAMATE_5_KINASE"/>
    <property type="match status" value="1"/>
</dbReference>
<keyword evidence="1 8" id="KW-0963">Cytoplasm</keyword>
<dbReference type="InterPro" id="IPR001048">
    <property type="entry name" value="Asp/Glu/Uridylate_kinase"/>
</dbReference>
<reference evidence="10 11" key="1">
    <citation type="submission" date="2013-02" db="EMBL/GenBank/DDBJ databases">
        <title>The Genome Sequence of Acinetobacter beijerinckii CIP 110307.</title>
        <authorList>
            <consortium name="The Broad Institute Genome Sequencing Platform"/>
            <consortium name="The Broad Institute Genome Sequencing Center for Infectious Disease"/>
            <person name="Cerqueira G."/>
            <person name="Feldgarden M."/>
            <person name="Courvalin P."/>
            <person name="Perichon B."/>
            <person name="Grillot-Courvalin C."/>
            <person name="Clermont D."/>
            <person name="Rocha E."/>
            <person name="Yoon E.-J."/>
            <person name="Nemec A."/>
            <person name="Walker B."/>
            <person name="Young S.K."/>
            <person name="Zeng Q."/>
            <person name="Gargeya S."/>
            <person name="Fitzgerald M."/>
            <person name="Haas B."/>
            <person name="Abouelleil A."/>
            <person name="Alvarado L."/>
            <person name="Arachchi H.M."/>
            <person name="Berlin A.M."/>
            <person name="Chapman S.B."/>
            <person name="Dewar J."/>
            <person name="Goldberg J."/>
            <person name="Griggs A."/>
            <person name="Gujja S."/>
            <person name="Hansen M."/>
            <person name="Howarth C."/>
            <person name="Imamovic A."/>
            <person name="Larimer J."/>
            <person name="McCowan C."/>
            <person name="Murphy C."/>
            <person name="Neiman D."/>
            <person name="Pearson M."/>
            <person name="Priest M."/>
            <person name="Roberts A."/>
            <person name="Saif S."/>
            <person name="Shea T."/>
            <person name="Sisk P."/>
            <person name="Sykes S."/>
            <person name="Wortman J."/>
            <person name="Nusbaum C."/>
            <person name="Birren B."/>
        </authorList>
    </citation>
    <scope>NUCLEOTIDE SEQUENCE [LARGE SCALE GENOMIC DNA]</scope>
    <source>
        <strain evidence="10 11">CIP 110307</strain>
    </source>
</reference>
<dbReference type="SUPFAM" id="SSF88697">
    <property type="entry name" value="PUA domain-like"/>
    <property type="match status" value="1"/>
</dbReference>
<evidence type="ECO:0000256" key="3">
    <source>
        <dbReference type="ARBA" id="ARBA00022650"/>
    </source>
</evidence>
<feature type="binding site" evidence="8">
    <location>
        <position position="159"/>
    </location>
    <ligand>
        <name>substrate</name>
    </ligand>
</feature>
<dbReference type="Gene3D" id="3.40.1160.10">
    <property type="entry name" value="Acetylglutamate kinase-like"/>
    <property type="match status" value="2"/>
</dbReference>
<dbReference type="InterPro" id="IPR036974">
    <property type="entry name" value="PUA_sf"/>
</dbReference>
<dbReference type="PIRSF" id="PIRSF000729">
    <property type="entry name" value="GK"/>
    <property type="match status" value="1"/>
</dbReference>
<name>N9FLY1_9GAMM</name>
<dbReference type="EC" id="2.7.2.11" evidence="8"/>
<feature type="binding site" evidence="8">
    <location>
        <position position="60"/>
    </location>
    <ligand>
        <name>substrate</name>
    </ligand>
</feature>
<keyword evidence="2 8" id="KW-0028">Amino-acid biosynthesis</keyword>
<dbReference type="RefSeq" id="WP_005057987.1">
    <property type="nucleotide sequence ID" value="NZ_KB849764.1"/>
</dbReference>
<dbReference type="CDD" id="cd04242">
    <property type="entry name" value="AAK_G5K_ProB"/>
    <property type="match status" value="1"/>
</dbReference>
<dbReference type="NCBIfam" id="TIGR01027">
    <property type="entry name" value="proB"/>
    <property type="match status" value="1"/>
</dbReference>
<dbReference type="GO" id="GO:0003723">
    <property type="term" value="F:RNA binding"/>
    <property type="evidence" value="ECO:0007669"/>
    <property type="project" value="InterPro"/>
</dbReference>
<dbReference type="PANTHER" id="PTHR43654">
    <property type="entry name" value="GLUTAMATE 5-KINASE"/>
    <property type="match status" value="1"/>
</dbReference>
<dbReference type="STRING" id="262668.GCA_000931715_00777"/>
<gene>
    <name evidence="8" type="primary">proB</name>
    <name evidence="10" type="ORF">F933_00359</name>
</gene>
<dbReference type="InterPro" id="IPR036393">
    <property type="entry name" value="AceGlu_kinase-like_sf"/>
</dbReference>